<keyword evidence="3" id="KW-1185">Reference proteome</keyword>
<dbReference type="OrthoDB" id="6370499at2"/>
<evidence type="ECO:0000313" key="2">
    <source>
        <dbReference type="EMBL" id="SDX33192.1"/>
    </source>
</evidence>
<proteinExistence type="predicted"/>
<sequence>MPGYRPFIMLIIVPLLMAVVVGGLIFGGQALSDNSVDSEIQHALATVHDTSSEIELEKLQEVRYGYGICGLYRLAGSEEGYAPFFYNTSSGSITLDVNSRAYTSNCSLSAIC</sequence>
<reference evidence="2 3" key="1">
    <citation type="submission" date="2016-10" db="EMBL/GenBank/DDBJ databases">
        <authorList>
            <person name="de Groot N.N."/>
        </authorList>
    </citation>
    <scope>NUCLEOTIDE SEQUENCE [LARGE SCALE GENOMIC DNA]</scope>
    <source>
        <strain evidence="2 3">DSM 19219</strain>
    </source>
</reference>
<keyword evidence="1" id="KW-1133">Transmembrane helix</keyword>
<keyword evidence="1" id="KW-0812">Transmembrane</keyword>
<name>A0A1H3AU00_9GAMM</name>
<protein>
    <submittedName>
        <fullName evidence="2">Uncharacterized protein</fullName>
    </submittedName>
</protein>
<dbReference type="STRING" id="574349.SAMN05443545_10531"/>
<accession>A0A1H3AU00</accession>
<organism evidence="2 3">
    <name type="scientific">Aidingimonas halophila</name>
    <dbReference type="NCBI Taxonomy" id="574349"/>
    <lineage>
        <taxon>Bacteria</taxon>
        <taxon>Pseudomonadati</taxon>
        <taxon>Pseudomonadota</taxon>
        <taxon>Gammaproteobacteria</taxon>
        <taxon>Oceanospirillales</taxon>
        <taxon>Halomonadaceae</taxon>
        <taxon>Aidingimonas</taxon>
    </lineage>
</organism>
<evidence type="ECO:0000256" key="1">
    <source>
        <dbReference type="SAM" id="Phobius"/>
    </source>
</evidence>
<gene>
    <name evidence="2" type="ORF">SAMN05443545_10531</name>
</gene>
<keyword evidence="1" id="KW-0472">Membrane</keyword>
<feature type="transmembrane region" description="Helical" evidence="1">
    <location>
        <begin position="7"/>
        <end position="28"/>
    </location>
</feature>
<dbReference type="Proteomes" id="UP000198500">
    <property type="component" value="Unassembled WGS sequence"/>
</dbReference>
<dbReference type="AlphaFoldDB" id="A0A1H3AU00"/>
<evidence type="ECO:0000313" key="3">
    <source>
        <dbReference type="Proteomes" id="UP000198500"/>
    </source>
</evidence>
<dbReference type="EMBL" id="FNNI01000005">
    <property type="protein sequence ID" value="SDX33192.1"/>
    <property type="molecule type" value="Genomic_DNA"/>
</dbReference>
<dbReference type="RefSeq" id="WP_092569424.1">
    <property type="nucleotide sequence ID" value="NZ_BMXH01000003.1"/>
</dbReference>